<feature type="domain" description="Glycoside hydrolase family 29 N-terminal" evidence="7">
    <location>
        <begin position="69"/>
        <end position="365"/>
    </location>
</feature>
<dbReference type="GO" id="GO:0016139">
    <property type="term" value="P:glycoside catabolic process"/>
    <property type="evidence" value="ECO:0007669"/>
    <property type="project" value="TreeGrafter"/>
</dbReference>
<keyword evidence="3" id="KW-0732">Signal</keyword>
<dbReference type="PANTHER" id="PTHR10030:SF37">
    <property type="entry name" value="ALPHA-L-FUCOSIDASE-RELATED"/>
    <property type="match status" value="1"/>
</dbReference>
<dbReference type="GO" id="GO:0006004">
    <property type="term" value="P:fucose metabolic process"/>
    <property type="evidence" value="ECO:0007669"/>
    <property type="project" value="TreeGrafter"/>
</dbReference>
<accession>A0AAW9WB90</accession>
<dbReference type="GO" id="GO:0004560">
    <property type="term" value="F:alpha-L-fucosidase activity"/>
    <property type="evidence" value="ECO:0007669"/>
    <property type="project" value="InterPro"/>
</dbReference>
<evidence type="ECO:0000313" key="9">
    <source>
        <dbReference type="Proteomes" id="UP000434223"/>
    </source>
</evidence>
<dbReference type="Gene3D" id="3.20.20.80">
    <property type="entry name" value="Glycosidases"/>
    <property type="match status" value="1"/>
</dbReference>
<comment type="similarity">
    <text evidence="1">Belongs to the glycosyl hydrolase 29 family.</text>
</comment>
<dbReference type="SUPFAM" id="SSF51445">
    <property type="entry name" value="(Trans)glycosidases"/>
    <property type="match status" value="1"/>
</dbReference>
<evidence type="ECO:0000256" key="3">
    <source>
        <dbReference type="ARBA" id="ARBA00022729"/>
    </source>
</evidence>
<dbReference type="Proteomes" id="UP000434223">
    <property type="component" value="Unassembled WGS sequence"/>
</dbReference>
<keyword evidence="5" id="KW-0326">Glycosidase</keyword>
<evidence type="ECO:0000256" key="2">
    <source>
        <dbReference type="ARBA" id="ARBA00012662"/>
    </source>
</evidence>
<evidence type="ECO:0000259" key="7">
    <source>
        <dbReference type="Pfam" id="PF01120"/>
    </source>
</evidence>
<name>A0AAW9WB90_9FIRM</name>
<proteinExistence type="inferred from homology"/>
<dbReference type="EC" id="3.2.1.51" evidence="2"/>
<comment type="caution">
    <text evidence="8">The sequence shown here is derived from an EMBL/GenBank/DDBJ whole genome shotgun (WGS) entry which is preliminary data.</text>
</comment>
<dbReference type="RefSeq" id="WP_081035022.1">
    <property type="nucleotide sequence ID" value="NZ_CZAZ01000044.1"/>
</dbReference>
<reference evidence="8 9" key="1">
    <citation type="submission" date="2019-09" db="EMBL/GenBank/DDBJ databases">
        <title>Draft genome sequencing of Hungatella hathewayi 123Y-2.</title>
        <authorList>
            <person name="Lv Q."/>
            <person name="Li S."/>
        </authorList>
    </citation>
    <scope>NUCLEOTIDE SEQUENCE [LARGE SCALE GENOMIC DNA]</scope>
    <source>
        <strain evidence="8 9">123Y-2</strain>
    </source>
</reference>
<dbReference type="EMBL" id="WNME01000001">
    <property type="protein sequence ID" value="MUB61961.1"/>
    <property type="molecule type" value="Genomic_DNA"/>
</dbReference>
<dbReference type="InterPro" id="IPR000933">
    <property type="entry name" value="Glyco_hydro_29"/>
</dbReference>
<dbReference type="PANTHER" id="PTHR10030">
    <property type="entry name" value="ALPHA-L-FUCOSIDASE"/>
    <property type="match status" value="1"/>
</dbReference>
<dbReference type="InterPro" id="IPR057739">
    <property type="entry name" value="Glyco_hydro_29_N"/>
</dbReference>
<gene>
    <name evidence="8" type="ORF">GNE07_02580</name>
</gene>
<protein>
    <recommendedName>
        <fullName evidence="2">alpha-L-fucosidase</fullName>
        <ecNumber evidence="2">3.2.1.51</ecNumber>
    </recommendedName>
</protein>
<dbReference type="SUPFAM" id="SSF49785">
    <property type="entry name" value="Galactose-binding domain-like"/>
    <property type="match status" value="1"/>
</dbReference>
<evidence type="ECO:0000256" key="6">
    <source>
        <dbReference type="SAM" id="MobiDB-lite"/>
    </source>
</evidence>
<evidence type="ECO:0000256" key="4">
    <source>
        <dbReference type="ARBA" id="ARBA00022801"/>
    </source>
</evidence>
<organism evidence="8 9">
    <name type="scientific">Hungatella hathewayi</name>
    <dbReference type="NCBI Taxonomy" id="154046"/>
    <lineage>
        <taxon>Bacteria</taxon>
        <taxon>Bacillati</taxon>
        <taxon>Bacillota</taxon>
        <taxon>Clostridia</taxon>
        <taxon>Lachnospirales</taxon>
        <taxon>Lachnospiraceae</taxon>
        <taxon>Hungatella</taxon>
    </lineage>
</organism>
<evidence type="ECO:0000256" key="5">
    <source>
        <dbReference type="ARBA" id="ARBA00023295"/>
    </source>
</evidence>
<dbReference type="InterPro" id="IPR017853">
    <property type="entry name" value="GH"/>
</dbReference>
<dbReference type="InterPro" id="IPR008979">
    <property type="entry name" value="Galactose-bd-like_sf"/>
</dbReference>
<evidence type="ECO:0000256" key="1">
    <source>
        <dbReference type="ARBA" id="ARBA00007951"/>
    </source>
</evidence>
<feature type="region of interest" description="Disordered" evidence="6">
    <location>
        <begin position="255"/>
        <end position="280"/>
    </location>
</feature>
<dbReference type="Gene3D" id="2.60.120.260">
    <property type="entry name" value="Galactose-binding domain-like"/>
    <property type="match status" value="1"/>
</dbReference>
<keyword evidence="4" id="KW-0378">Hydrolase</keyword>
<dbReference type="Pfam" id="PF01120">
    <property type="entry name" value="Alpha_L_fucos"/>
    <property type="match status" value="1"/>
</dbReference>
<sequence>MGGLLLYGSTYENEKGLGTVLVIDEQEKRLIEVVPSERQRNHQKLEFYGFLHFTVNTFTDREWGDGTESPSIFCPERFDADQWANALASSGMKGAILTCKHHDGFCLWPSKYTDHTVAASPFRGGKGDVVREVSEALRAHGLKFGIYLSPWDRHEPCYGKGNEYDDYFVGQLTELLTGYGDIFCVWFDGACGEGADGRVQRYDWDRYYEVIRRLQPDACISVCGPDVRWCGNEAGDTREQEWSVVPACLQDKEKIKENSQQSDETEFRQRTLSSSDQDLGSREVLEGETDLVWYPTEVNFSIRPGWFYHASEDDQVRSLENLVSIYDRSVGGNSTMLLNIPPTKEGLIHERDAERLRELGAYLRRREAHNLAEDAEMTATGSQVGYVAANIRRDDDGCYKTPDGVRSCEIRLSWKEPVNVSMVVIKEEIRFSQRIETFRILSVDDGVSRILYEGKTVGYRKNAVFEPVMTKEIRLEILESRVAPVIRFFGVY</sequence>
<evidence type="ECO:0000313" key="8">
    <source>
        <dbReference type="EMBL" id="MUB61961.1"/>
    </source>
</evidence>
<dbReference type="AlphaFoldDB" id="A0AAW9WB90"/>
<dbReference type="SMART" id="SM00812">
    <property type="entry name" value="Alpha_L_fucos"/>
    <property type="match status" value="1"/>
</dbReference>
<dbReference type="GO" id="GO:0005764">
    <property type="term" value="C:lysosome"/>
    <property type="evidence" value="ECO:0007669"/>
    <property type="project" value="TreeGrafter"/>
</dbReference>